<keyword evidence="4" id="KW-0132">Cell division</keyword>
<dbReference type="EMBL" id="UINC01001113">
    <property type="protein sequence ID" value="SUZ71161.1"/>
    <property type="molecule type" value="Genomic_DNA"/>
</dbReference>
<name>A0A381PVS8_9ZZZZ</name>
<dbReference type="GO" id="GO:0051301">
    <property type="term" value="P:cell division"/>
    <property type="evidence" value="ECO:0007669"/>
    <property type="project" value="UniProtKB-KW"/>
</dbReference>
<dbReference type="InterPro" id="IPR013437">
    <property type="entry name" value="FtsW"/>
</dbReference>
<evidence type="ECO:0000313" key="18">
    <source>
        <dbReference type="EMBL" id="SUZ71161.1"/>
    </source>
</evidence>
<dbReference type="GO" id="GO:0008955">
    <property type="term" value="F:peptidoglycan glycosyltransferase activity"/>
    <property type="evidence" value="ECO:0007669"/>
    <property type="project" value="UniProtKB-EC"/>
</dbReference>
<evidence type="ECO:0000256" key="8">
    <source>
        <dbReference type="ARBA" id="ARBA00022960"/>
    </source>
</evidence>
<evidence type="ECO:0000256" key="6">
    <source>
        <dbReference type="ARBA" id="ARBA00022679"/>
    </source>
</evidence>
<evidence type="ECO:0000256" key="9">
    <source>
        <dbReference type="ARBA" id="ARBA00022984"/>
    </source>
</evidence>
<feature type="transmembrane region" description="Helical" evidence="17">
    <location>
        <begin position="309"/>
        <end position="330"/>
    </location>
</feature>
<dbReference type="GO" id="GO:0032153">
    <property type="term" value="C:cell division site"/>
    <property type="evidence" value="ECO:0007669"/>
    <property type="project" value="TreeGrafter"/>
</dbReference>
<dbReference type="NCBIfam" id="TIGR02614">
    <property type="entry name" value="ftsW"/>
    <property type="match status" value="1"/>
</dbReference>
<feature type="transmembrane region" description="Helical" evidence="17">
    <location>
        <begin position="12"/>
        <end position="32"/>
    </location>
</feature>
<dbReference type="EC" id="2.4.99.28" evidence="15"/>
<dbReference type="PANTHER" id="PTHR30474">
    <property type="entry name" value="CELL CYCLE PROTEIN"/>
    <property type="match status" value="1"/>
</dbReference>
<evidence type="ECO:0000256" key="5">
    <source>
        <dbReference type="ARBA" id="ARBA00022676"/>
    </source>
</evidence>
<evidence type="ECO:0000256" key="1">
    <source>
        <dbReference type="ARBA" id="ARBA00004651"/>
    </source>
</evidence>
<keyword evidence="3" id="KW-1003">Cell membrane</keyword>
<evidence type="ECO:0000256" key="16">
    <source>
        <dbReference type="ARBA" id="ARBA00049902"/>
    </source>
</evidence>
<dbReference type="Pfam" id="PF01098">
    <property type="entry name" value="FTSW_RODA_SPOVE"/>
    <property type="match status" value="1"/>
</dbReference>
<evidence type="ECO:0000256" key="11">
    <source>
        <dbReference type="ARBA" id="ARBA00023136"/>
    </source>
</evidence>
<sequence length="388" mass="43146">MSPQKNTHYRYDLPLIGATLFLLSWGTVMIYSTGGVYADIQHNDGQYFLYRHLMHILVGLAVMGVALVVDYHKWQQLSIWLMLGMLVLLIIVLIPELGHEVKGGRRWLRVGSLSLQPAELLKVVLIIYVASYLERKQEMLAFFFRGLTPNFIVTGIYLFLVLLQPDFGTVVLIATTVLLMLYVGGGRPIHIATSLLGVGVIAGLLIASHTYRVQRMLAFLNPWDDPQNSGFQIIQSFIALGTGGWLGKGLGESLQKRLFLPDAHTDFIFAIIGEELGFLWVCVLIILFAVFIWRGYWIAWNAQDAFGKYLAFGATTILSLQIILNLFVVIGLLPTKGLPLPFISYGGTSLVVAMFLTGLLLNISSFLHPTDGKQENGLSFTVKPESNV</sequence>
<dbReference type="InterPro" id="IPR001182">
    <property type="entry name" value="FtsW/RodA"/>
</dbReference>
<evidence type="ECO:0000256" key="17">
    <source>
        <dbReference type="SAM" id="Phobius"/>
    </source>
</evidence>
<feature type="transmembrane region" description="Helical" evidence="17">
    <location>
        <begin position="277"/>
        <end position="297"/>
    </location>
</feature>
<dbReference type="GO" id="GO:0071555">
    <property type="term" value="P:cell wall organization"/>
    <property type="evidence" value="ECO:0007669"/>
    <property type="project" value="UniProtKB-KW"/>
</dbReference>
<dbReference type="AlphaFoldDB" id="A0A381PVS8"/>
<feature type="transmembrane region" description="Helical" evidence="17">
    <location>
        <begin position="167"/>
        <end position="184"/>
    </location>
</feature>
<keyword evidence="5" id="KW-0328">Glycosyltransferase</keyword>
<feature type="transmembrane region" description="Helical" evidence="17">
    <location>
        <begin position="115"/>
        <end position="133"/>
    </location>
</feature>
<evidence type="ECO:0000256" key="13">
    <source>
        <dbReference type="ARBA" id="ARBA00023316"/>
    </source>
</evidence>
<keyword evidence="10 17" id="KW-1133">Transmembrane helix</keyword>
<keyword evidence="8" id="KW-0133">Cell shape</keyword>
<dbReference type="InterPro" id="IPR018365">
    <property type="entry name" value="Cell_cycle_FtsW-rel_CS"/>
</dbReference>
<protein>
    <recommendedName>
        <fullName evidence="15">peptidoglycan glycosyltransferase</fullName>
        <ecNumber evidence="15">2.4.99.28</ecNumber>
    </recommendedName>
    <alternativeName>
        <fullName evidence="14">Peptidoglycan polymerase</fullName>
    </alternativeName>
</protein>
<dbReference type="GO" id="GO:0005886">
    <property type="term" value="C:plasma membrane"/>
    <property type="evidence" value="ECO:0007669"/>
    <property type="project" value="UniProtKB-SubCell"/>
</dbReference>
<comment type="catalytic activity">
    <reaction evidence="16">
        <text>[GlcNAc-(1-&gt;4)-Mur2Ac(oyl-L-Ala-gamma-D-Glu-L-Lys-D-Ala-D-Ala)](n)-di-trans,octa-cis-undecaprenyl diphosphate + beta-D-GlcNAc-(1-&gt;4)-Mur2Ac(oyl-L-Ala-gamma-D-Glu-L-Lys-D-Ala-D-Ala)-di-trans,octa-cis-undecaprenyl diphosphate = [GlcNAc-(1-&gt;4)-Mur2Ac(oyl-L-Ala-gamma-D-Glu-L-Lys-D-Ala-D-Ala)](n+1)-di-trans,octa-cis-undecaprenyl diphosphate + di-trans,octa-cis-undecaprenyl diphosphate + H(+)</text>
        <dbReference type="Rhea" id="RHEA:23708"/>
        <dbReference type="Rhea" id="RHEA-COMP:9602"/>
        <dbReference type="Rhea" id="RHEA-COMP:9603"/>
        <dbReference type="ChEBI" id="CHEBI:15378"/>
        <dbReference type="ChEBI" id="CHEBI:58405"/>
        <dbReference type="ChEBI" id="CHEBI:60033"/>
        <dbReference type="ChEBI" id="CHEBI:78435"/>
        <dbReference type="EC" id="2.4.99.28"/>
    </reaction>
</comment>
<comment type="subcellular location">
    <subcellularLocation>
        <location evidence="1">Cell membrane</location>
        <topology evidence="1">Multi-pass membrane protein</topology>
    </subcellularLocation>
</comment>
<evidence type="ECO:0000256" key="2">
    <source>
        <dbReference type="ARBA" id="ARBA00004752"/>
    </source>
</evidence>
<keyword evidence="11 17" id="KW-0472">Membrane</keyword>
<evidence type="ECO:0000256" key="10">
    <source>
        <dbReference type="ARBA" id="ARBA00022989"/>
    </source>
</evidence>
<gene>
    <name evidence="18" type="ORF">METZ01_LOCUS24015</name>
</gene>
<evidence type="ECO:0000256" key="12">
    <source>
        <dbReference type="ARBA" id="ARBA00023306"/>
    </source>
</evidence>
<keyword evidence="7 17" id="KW-0812">Transmembrane</keyword>
<evidence type="ECO:0000256" key="7">
    <source>
        <dbReference type="ARBA" id="ARBA00022692"/>
    </source>
</evidence>
<evidence type="ECO:0000256" key="3">
    <source>
        <dbReference type="ARBA" id="ARBA00022475"/>
    </source>
</evidence>
<keyword evidence="12" id="KW-0131">Cell cycle</keyword>
<dbReference type="PANTHER" id="PTHR30474:SF2">
    <property type="entry name" value="PEPTIDOGLYCAN GLYCOSYLTRANSFERASE FTSW-RELATED"/>
    <property type="match status" value="1"/>
</dbReference>
<dbReference type="GO" id="GO:0009252">
    <property type="term" value="P:peptidoglycan biosynthetic process"/>
    <property type="evidence" value="ECO:0007669"/>
    <property type="project" value="UniProtKB-KW"/>
</dbReference>
<reference evidence="18" key="1">
    <citation type="submission" date="2018-05" db="EMBL/GenBank/DDBJ databases">
        <authorList>
            <person name="Lanie J.A."/>
            <person name="Ng W.-L."/>
            <person name="Kazmierczak K.M."/>
            <person name="Andrzejewski T.M."/>
            <person name="Davidsen T.M."/>
            <person name="Wayne K.J."/>
            <person name="Tettelin H."/>
            <person name="Glass J.I."/>
            <person name="Rusch D."/>
            <person name="Podicherti R."/>
            <person name="Tsui H.-C.T."/>
            <person name="Winkler M.E."/>
        </authorList>
    </citation>
    <scope>NUCLEOTIDE SEQUENCE</scope>
</reference>
<keyword evidence="13" id="KW-0961">Cell wall biogenesis/degradation</keyword>
<feature type="transmembrane region" description="Helical" evidence="17">
    <location>
        <begin position="191"/>
        <end position="211"/>
    </location>
</feature>
<dbReference type="PROSITE" id="PS00428">
    <property type="entry name" value="FTSW_RODA_SPOVE"/>
    <property type="match status" value="1"/>
</dbReference>
<feature type="transmembrane region" description="Helical" evidence="17">
    <location>
        <begin position="140"/>
        <end position="161"/>
    </location>
</feature>
<organism evidence="18">
    <name type="scientific">marine metagenome</name>
    <dbReference type="NCBI Taxonomy" id="408172"/>
    <lineage>
        <taxon>unclassified sequences</taxon>
        <taxon>metagenomes</taxon>
        <taxon>ecological metagenomes</taxon>
    </lineage>
</organism>
<dbReference type="GO" id="GO:0008360">
    <property type="term" value="P:regulation of cell shape"/>
    <property type="evidence" value="ECO:0007669"/>
    <property type="project" value="UniProtKB-KW"/>
</dbReference>
<evidence type="ECO:0000256" key="15">
    <source>
        <dbReference type="ARBA" id="ARBA00044770"/>
    </source>
</evidence>
<keyword evidence="9" id="KW-0573">Peptidoglycan synthesis</keyword>
<evidence type="ECO:0000256" key="4">
    <source>
        <dbReference type="ARBA" id="ARBA00022618"/>
    </source>
</evidence>
<feature type="transmembrane region" description="Helical" evidence="17">
    <location>
        <begin position="342"/>
        <end position="363"/>
    </location>
</feature>
<feature type="transmembrane region" description="Helical" evidence="17">
    <location>
        <begin position="52"/>
        <end position="70"/>
    </location>
</feature>
<keyword evidence="6" id="KW-0808">Transferase</keyword>
<feature type="transmembrane region" description="Helical" evidence="17">
    <location>
        <begin position="77"/>
        <end position="95"/>
    </location>
</feature>
<comment type="pathway">
    <text evidence="2">Cell wall biogenesis; peptidoglycan biosynthesis.</text>
</comment>
<dbReference type="GO" id="GO:0015648">
    <property type="term" value="F:lipid-linked peptidoglycan transporter activity"/>
    <property type="evidence" value="ECO:0007669"/>
    <property type="project" value="TreeGrafter"/>
</dbReference>
<proteinExistence type="predicted"/>
<evidence type="ECO:0000256" key="14">
    <source>
        <dbReference type="ARBA" id="ARBA00032370"/>
    </source>
</evidence>
<accession>A0A381PVS8</accession>